<dbReference type="eggNOG" id="ENOG5033I4S">
    <property type="taxonomic scope" value="Bacteria"/>
</dbReference>
<comment type="caution">
    <text evidence="3">The sequence shown here is derived from an EMBL/GenBank/DDBJ whole genome shotgun (WGS) entry which is preliminary data.</text>
</comment>
<gene>
    <name evidence="3" type="ORF">HMPREF9453_00417</name>
</gene>
<dbReference type="STRING" id="742743.HMPREF9453_00417"/>
<accession>H1CYH9</accession>
<keyword evidence="2" id="KW-1133">Transmembrane helix</keyword>
<dbReference type="EMBL" id="ADLT01000014">
    <property type="protein sequence ID" value="EHO63660.1"/>
    <property type="molecule type" value="Genomic_DNA"/>
</dbReference>
<evidence type="ECO:0000313" key="4">
    <source>
        <dbReference type="Proteomes" id="UP000003277"/>
    </source>
</evidence>
<keyword evidence="2" id="KW-0472">Membrane</keyword>
<reference evidence="3 4" key="1">
    <citation type="submission" date="2011-11" db="EMBL/GenBank/DDBJ databases">
        <title>The Genome Sequence of Dialister succinatiphilus YIT 11850.</title>
        <authorList>
            <consortium name="The Broad Institute Genome Sequencing Platform"/>
            <person name="Earl A."/>
            <person name="Ward D."/>
            <person name="Feldgarden M."/>
            <person name="Gevers D."/>
            <person name="Morotomi M."/>
            <person name="Young S.K."/>
            <person name="Zeng Q."/>
            <person name="Gargeya S."/>
            <person name="Fitzgerald M."/>
            <person name="Haas B."/>
            <person name="Abouelleil A."/>
            <person name="Alvarado L."/>
            <person name="Arachchi H.M."/>
            <person name="Berlin A."/>
            <person name="Brown A."/>
            <person name="Chapman S.B."/>
            <person name="Dunbar C."/>
            <person name="Gearin G."/>
            <person name="Goldberg J."/>
            <person name="Griggs A."/>
            <person name="Gujja S."/>
            <person name="Heiman D."/>
            <person name="Howarth C."/>
            <person name="Lui A."/>
            <person name="MacDonald P.J.P."/>
            <person name="Montmayeur A."/>
            <person name="Murphy C."/>
            <person name="Neiman D."/>
            <person name="Pearson M."/>
            <person name="Priest M."/>
            <person name="Roberts A."/>
            <person name="Saif S."/>
            <person name="Shea T."/>
            <person name="Sisk P."/>
            <person name="Stolte C."/>
            <person name="Sykes S."/>
            <person name="Wortman J."/>
            <person name="Nusbaum C."/>
            <person name="Birren B."/>
        </authorList>
    </citation>
    <scope>NUCLEOTIDE SEQUENCE [LARGE SCALE GENOMIC DNA]</scope>
    <source>
        <strain evidence="3 4">YIT 11850</strain>
    </source>
</reference>
<keyword evidence="4" id="KW-1185">Reference proteome</keyword>
<dbReference type="OrthoDB" id="1629525at2"/>
<dbReference type="RefSeq" id="WP_008858923.1">
    <property type="nucleotide sequence ID" value="NZ_JH591187.1"/>
</dbReference>
<dbReference type="AlphaFoldDB" id="H1CYH9"/>
<feature type="transmembrane region" description="Helical" evidence="2">
    <location>
        <begin position="57"/>
        <end position="81"/>
    </location>
</feature>
<feature type="compositionally biased region" description="Low complexity" evidence="1">
    <location>
        <begin position="131"/>
        <end position="167"/>
    </location>
</feature>
<keyword evidence="2" id="KW-0812">Transmembrane</keyword>
<proteinExistence type="predicted"/>
<protein>
    <submittedName>
        <fullName evidence="3">Uncharacterized protein</fullName>
    </submittedName>
</protein>
<evidence type="ECO:0000313" key="3">
    <source>
        <dbReference type="EMBL" id="EHO63660.1"/>
    </source>
</evidence>
<dbReference type="HOGENOM" id="CLU_117153_0_0_9"/>
<dbReference type="Proteomes" id="UP000003277">
    <property type="component" value="Unassembled WGS sequence"/>
</dbReference>
<sequence>MSGDIVKRVQAVRKWLEKAEHSYSSHKEITGEINLIMAQAEMQRLNETHKNSKVRRWMLRVSAMGAAFAVFLGMNAFWSLMEPKAEEPERPVQIVIHDAPSPVGEETETAVSQGDDKSLAEAVPPSAEDIAPAAAPSYSAPAEAPSPAPAMEAPVVRTAPAPRAAPALSDKEIQSVVGEAGRALRGQS</sequence>
<feature type="region of interest" description="Disordered" evidence="1">
    <location>
        <begin position="100"/>
        <end position="173"/>
    </location>
</feature>
<evidence type="ECO:0000256" key="2">
    <source>
        <dbReference type="SAM" id="Phobius"/>
    </source>
</evidence>
<organism evidence="3 4">
    <name type="scientific">Dialister succinatiphilus YIT 11850</name>
    <dbReference type="NCBI Taxonomy" id="742743"/>
    <lineage>
        <taxon>Bacteria</taxon>
        <taxon>Bacillati</taxon>
        <taxon>Bacillota</taxon>
        <taxon>Negativicutes</taxon>
        <taxon>Veillonellales</taxon>
        <taxon>Veillonellaceae</taxon>
        <taxon>Dialister</taxon>
    </lineage>
</organism>
<name>H1CYH9_9FIRM</name>
<evidence type="ECO:0000256" key="1">
    <source>
        <dbReference type="SAM" id="MobiDB-lite"/>
    </source>
</evidence>
<dbReference type="PATRIC" id="fig|742743.3.peg.429"/>